<keyword evidence="2 5" id="KW-0436">Ligase</keyword>
<dbReference type="RefSeq" id="WP_155317815.1">
    <property type="nucleotide sequence ID" value="NZ_AP021874.1"/>
</dbReference>
<dbReference type="Pfam" id="PF00501">
    <property type="entry name" value="AMP-binding"/>
    <property type="match status" value="1"/>
</dbReference>
<sequence>MILASREIIDQYMAAGIYSDMTLMDWLAVHVGKDPDKICITDPPNRKELNGFEAERISYGRFQKAIDNTAKAFVDLGLKKDDVVIVQLPNSWELAMLYFAVSKAGGIISPAPVLWREAELGYIAGLTEAKIFITLDEFNGFGHMDMAKGLAKKHPDLNHVFNLEAVREMSEKESATSLDGIGVTSNDIFTICWTSGTEANPKGCPLSHNNWAGMASIQDAAGMKAGDVMLTAGPLVNMASVGTVFIPWVVLGGTMVLHHPFDPGVFIQQIMTEKPNYTLLVPALANMLAKHPSVDQFDLTSFRTITLGSAPPSLWTMQEFKKRWDIDIGNIWGQNEGTGFISGLDDMPDMEKRASCFPHYGKEGVTWKTRASGHIIAKLLDPLGKEVTQVGEVGELVYKGPGVIAGYYKSPEHTKKAFTEDGFFRSGDVFRIEEDDAISFYERAKDIIIRGGYNISSQEMENYLMAHPKAQDVAAVGMPDENLGEKLCVYVVPAPEQTLTLEELTSFLEEKGVAKYKHPERLEMVETIPRNPVGKVLKKNLRQDILSKLERN</sequence>
<evidence type="ECO:0000256" key="1">
    <source>
        <dbReference type="ARBA" id="ARBA00006432"/>
    </source>
</evidence>
<dbReference type="GO" id="GO:0016405">
    <property type="term" value="F:CoA-ligase activity"/>
    <property type="evidence" value="ECO:0007669"/>
    <property type="project" value="TreeGrafter"/>
</dbReference>
<feature type="domain" description="AMP-binding enzyme C-terminal" evidence="4">
    <location>
        <begin position="459"/>
        <end position="535"/>
    </location>
</feature>
<dbReference type="AlphaFoldDB" id="A0A5K7YNG7"/>
<dbReference type="Proteomes" id="UP000427906">
    <property type="component" value="Chromosome"/>
</dbReference>
<evidence type="ECO:0000259" key="4">
    <source>
        <dbReference type="Pfam" id="PF13193"/>
    </source>
</evidence>
<evidence type="ECO:0000256" key="2">
    <source>
        <dbReference type="ARBA" id="ARBA00022598"/>
    </source>
</evidence>
<dbReference type="Pfam" id="PF13193">
    <property type="entry name" value="AMP-binding_C"/>
    <property type="match status" value="1"/>
</dbReference>
<proteinExistence type="inferred from homology"/>
<name>A0A5K7YNG7_9BACT</name>
<dbReference type="InterPro" id="IPR000873">
    <property type="entry name" value="AMP-dep_synth/lig_dom"/>
</dbReference>
<accession>A0A5K7YNG7</accession>
<dbReference type="Gene3D" id="3.30.300.30">
    <property type="match status" value="1"/>
</dbReference>
<gene>
    <name evidence="5" type="ORF">DSCA_37400</name>
</gene>
<dbReference type="FunFam" id="3.30.300.30:FF:000008">
    <property type="entry name" value="2,3-dihydroxybenzoate-AMP ligase"/>
    <property type="match status" value="1"/>
</dbReference>
<feature type="domain" description="AMP-dependent synthetase/ligase" evidence="3">
    <location>
        <begin position="30"/>
        <end position="408"/>
    </location>
</feature>
<dbReference type="InterPro" id="IPR025110">
    <property type="entry name" value="AMP-bd_C"/>
</dbReference>
<keyword evidence="6" id="KW-1185">Reference proteome</keyword>
<dbReference type="OrthoDB" id="9803968at2"/>
<evidence type="ECO:0000313" key="6">
    <source>
        <dbReference type="Proteomes" id="UP000427906"/>
    </source>
</evidence>
<dbReference type="InterPro" id="IPR045851">
    <property type="entry name" value="AMP-bd_C_sf"/>
</dbReference>
<dbReference type="PANTHER" id="PTHR24096">
    <property type="entry name" value="LONG-CHAIN-FATTY-ACID--COA LIGASE"/>
    <property type="match status" value="1"/>
</dbReference>
<dbReference type="SUPFAM" id="SSF56801">
    <property type="entry name" value="Acetyl-CoA synthetase-like"/>
    <property type="match status" value="1"/>
</dbReference>
<dbReference type="KEGG" id="dalk:DSCA_37400"/>
<comment type="similarity">
    <text evidence="1">Belongs to the ATP-dependent AMP-binding enzyme family.</text>
</comment>
<evidence type="ECO:0000313" key="5">
    <source>
        <dbReference type="EMBL" id="BBO69810.1"/>
    </source>
</evidence>
<evidence type="ECO:0000259" key="3">
    <source>
        <dbReference type="Pfam" id="PF00501"/>
    </source>
</evidence>
<organism evidence="5 6">
    <name type="scientific">Desulfosarcina alkanivorans</name>
    <dbReference type="NCBI Taxonomy" id="571177"/>
    <lineage>
        <taxon>Bacteria</taxon>
        <taxon>Pseudomonadati</taxon>
        <taxon>Thermodesulfobacteriota</taxon>
        <taxon>Desulfobacteria</taxon>
        <taxon>Desulfobacterales</taxon>
        <taxon>Desulfosarcinaceae</taxon>
        <taxon>Desulfosarcina</taxon>
    </lineage>
</organism>
<reference evidence="5 6" key="1">
    <citation type="submission" date="2019-11" db="EMBL/GenBank/DDBJ databases">
        <title>Comparative genomics of hydrocarbon-degrading Desulfosarcina strains.</title>
        <authorList>
            <person name="Watanabe M."/>
            <person name="Kojima H."/>
            <person name="Fukui M."/>
        </authorList>
    </citation>
    <scope>NUCLEOTIDE SEQUENCE [LARGE SCALE GENOMIC DNA]</scope>
    <source>
        <strain evidence="5 6">PL12</strain>
    </source>
</reference>
<dbReference type="EMBL" id="AP021874">
    <property type="protein sequence ID" value="BBO69810.1"/>
    <property type="molecule type" value="Genomic_DNA"/>
</dbReference>
<dbReference type="Gene3D" id="3.40.50.12780">
    <property type="entry name" value="N-terminal domain of ligase-like"/>
    <property type="match status" value="1"/>
</dbReference>
<protein>
    <submittedName>
        <fullName evidence="5">2,3-dihydroxybenzoate-AMP ligase</fullName>
    </submittedName>
</protein>
<dbReference type="InterPro" id="IPR042099">
    <property type="entry name" value="ANL_N_sf"/>
</dbReference>